<dbReference type="AlphaFoldDB" id="A0A899FWW6"/>
<dbReference type="InterPro" id="IPR000253">
    <property type="entry name" value="FHA_dom"/>
</dbReference>
<keyword evidence="4" id="KW-1185">Reference proteome</keyword>
<evidence type="ECO:0000313" key="4">
    <source>
        <dbReference type="Proteomes" id="UP000663699"/>
    </source>
</evidence>
<dbReference type="SUPFAM" id="SSF49879">
    <property type="entry name" value="SMAD/FHA domain"/>
    <property type="match status" value="1"/>
</dbReference>
<evidence type="ECO:0000256" key="1">
    <source>
        <dbReference type="SAM" id="MobiDB-lite"/>
    </source>
</evidence>
<dbReference type="PROSITE" id="PS50006">
    <property type="entry name" value="FHA_DOMAIN"/>
    <property type="match status" value="1"/>
</dbReference>
<name>A0A899FWW6_9ASCO</name>
<dbReference type="InterPro" id="IPR050923">
    <property type="entry name" value="Cell_Proc_Reg/RNA_Proc"/>
</dbReference>
<dbReference type="SMART" id="SM00240">
    <property type="entry name" value="FHA"/>
    <property type="match status" value="1"/>
</dbReference>
<dbReference type="Gene3D" id="2.60.200.20">
    <property type="match status" value="1"/>
</dbReference>
<protein>
    <recommendedName>
        <fullName evidence="2">FHA domain-containing protein</fullName>
    </recommendedName>
</protein>
<proteinExistence type="predicted"/>
<feature type="region of interest" description="Disordered" evidence="1">
    <location>
        <begin position="32"/>
        <end position="51"/>
    </location>
</feature>
<feature type="domain" description="FHA" evidence="2">
    <location>
        <begin position="107"/>
        <end position="168"/>
    </location>
</feature>
<dbReference type="OrthoDB" id="444265at2759"/>
<feature type="compositionally biased region" description="Polar residues" evidence="1">
    <location>
        <begin position="32"/>
        <end position="45"/>
    </location>
</feature>
<evidence type="ECO:0000313" key="3">
    <source>
        <dbReference type="EMBL" id="QSL64785.1"/>
    </source>
</evidence>
<dbReference type="PANTHER" id="PTHR23308">
    <property type="entry name" value="NUCLEAR INHIBITOR OF PROTEIN PHOSPHATASE-1"/>
    <property type="match status" value="1"/>
</dbReference>
<organism evidence="3 4">
    <name type="scientific">Pneumocystis wakefieldiae</name>
    <dbReference type="NCBI Taxonomy" id="38082"/>
    <lineage>
        <taxon>Eukaryota</taxon>
        <taxon>Fungi</taxon>
        <taxon>Dikarya</taxon>
        <taxon>Ascomycota</taxon>
        <taxon>Taphrinomycotina</taxon>
        <taxon>Pneumocystomycetes</taxon>
        <taxon>Pneumocystaceae</taxon>
        <taxon>Pneumocystis</taxon>
    </lineage>
</organism>
<feature type="region of interest" description="Disordered" evidence="1">
    <location>
        <begin position="1"/>
        <end position="22"/>
    </location>
</feature>
<accession>A0A899FWW6</accession>
<reference evidence="3" key="1">
    <citation type="submission" date="2020-06" db="EMBL/GenBank/DDBJ databases">
        <title>Genomes of multiple members of Pneumocystis genus reveal paths to human pathogen Pneumocystis jirovecii.</title>
        <authorList>
            <person name="Cisse O.H."/>
            <person name="Ma L."/>
            <person name="Dekker J."/>
            <person name="Khil P."/>
            <person name="Jo J."/>
            <person name="Brenchley J."/>
            <person name="Blair R."/>
            <person name="Pahar B."/>
            <person name="Chabe M."/>
            <person name="Van Rompay K.A."/>
            <person name="Keesler R."/>
            <person name="Sukura A."/>
            <person name="Hirsch V."/>
            <person name="Kutty G."/>
            <person name="Liu Y."/>
            <person name="Peng L."/>
            <person name="Chen J."/>
            <person name="Song J."/>
            <person name="Weissenbacher-Lang C."/>
            <person name="Xu J."/>
            <person name="Upham N.S."/>
            <person name="Stajich J.E."/>
            <person name="Cuomo C.A."/>
            <person name="Cushion M.T."/>
            <person name="Kovacs J.A."/>
        </authorList>
    </citation>
    <scope>NUCLEOTIDE SEQUENCE</scope>
    <source>
        <strain evidence="3">2A</strain>
    </source>
</reference>
<dbReference type="EMBL" id="CP054534">
    <property type="protein sequence ID" value="QSL64785.1"/>
    <property type="molecule type" value="Genomic_DNA"/>
</dbReference>
<evidence type="ECO:0000259" key="2">
    <source>
        <dbReference type="PROSITE" id="PS50006"/>
    </source>
</evidence>
<dbReference type="Pfam" id="PF00498">
    <property type="entry name" value="FHA"/>
    <property type="match status" value="1"/>
</dbReference>
<dbReference type="Proteomes" id="UP000663699">
    <property type="component" value="Chromosome 3"/>
</dbReference>
<feature type="compositionally biased region" description="Low complexity" evidence="1">
    <location>
        <begin position="1"/>
        <end position="10"/>
    </location>
</feature>
<dbReference type="InterPro" id="IPR008984">
    <property type="entry name" value="SMAD_FHA_dom_sf"/>
</dbReference>
<sequence length="198" mass="23288">MPKSYTNNNKHNYHKNMPFELNNQNKTKYKCSYSQKQLKSPGNQSEPEKPNFELSGKLAAESNHINGIPLKYYEPSEAHKPDKLWQLYVFKNDEQVNIFDIDQKSCYLFGRDRLVVDIPLDHPSCSKQHAVIQFRQIKSKNTILEHVIKPYIIDLKSTNGTFLNNERILDSRYIELKPKDMLKFADSTREYILLHNNI</sequence>
<gene>
    <name evidence="3" type="ORF">MERGE_002087</name>
</gene>